<dbReference type="SUPFAM" id="SSF47090">
    <property type="entry name" value="PGBD-like"/>
    <property type="match status" value="1"/>
</dbReference>
<sequence>MTFNIAALGLPVLQNGSEGPAVGAWQSFLKGAQFALGAVDEDFGGLTDTATRNYQQKNNLPVTGVVDKVTYALALQQGLLFKVPNFSASLLLDYLNFGIAEVKDLQKSLNAIAQLNPPLTVDGDFGALSSKGLAQVYKQRDVRFRDDLQQRLAATTQQKLGTDLNAAIALIDDYAKKLRFRLSGPHWVKFFLATNSIEDLASPFRQRVQAFEKALRTAGAKMEITNTLRPPERAYLMHFAAKISRSQIRPQDVTTMLGVDIDWVHYTNAGSVQAAQQMIDAYGIGTNPVALRSLHTQGLAIDWFISWEGTLQIRDSSGQLVSIAAPRDGENPALMKVGASYGVYKLLGDPPHWSVNGG</sequence>
<evidence type="ECO:0000259" key="1">
    <source>
        <dbReference type="Pfam" id="PF01471"/>
    </source>
</evidence>
<dbReference type="Gene3D" id="1.10.101.10">
    <property type="entry name" value="PGBD-like superfamily/PGBD"/>
    <property type="match status" value="1"/>
</dbReference>
<dbReference type="Pfam" id="PF01471">
    <property type="entry name" value="PG_binding_1"/>
    <property type="match status" value="1"/>
</dbReference>
<dbReference type="InterPro" id="IPR036365">
    <property type="entry name" value="PGBD-like_sf"/>
</dbReference>
<feature type="domain" description="Peptidoglycan binding-like" evidence="1">
    <location>
        <begin position="19"/>
        <end position="72"/>
    </location>
</feature>
<reference evidence="2 3" key="1">
    <citation type="submission" date="2022-04" db="EMBL/GenBank/DDBJ databases">
        <title>Positive selection, recombination, and allopatry shape intraspecific diversity of widespread and dominant cyanobacteria.</title>
        <authorList>
            <person name="Wei J."/>
            <person name="Shu W."/>
            <person name="Hu C."/>
        </authorList>
    </citation>
    <scope>NUCLEOTIDE SEQUENCE [LARGE SCALE GENOMIC DNA]</scope>
    <source>
        <strain evidence="2 3">GB2-A4</strain>
    </source>
</reference>
<keyword evidence="3" id="KW-1185">Reference proteome</keyword>
<dbReference type="Proteomes" id="UP001464891">
    <property type="component" value="Unassembled WGS sequence"/>
</dbReference>
<accession>A0ABV0J3H5</accession>
<name>A0ABV0J3H5_9CYAN</name>
<organism evidence="2 3">
    <name type="scientific">Trichocoleus desertorum GB2-A4</name>
    <dbReference type="NCBI Taxonomy" id="2933944"/>
    <lineage>
        <taxon>Bacteria</taxon>
        <taxon>Bacillati</taxon>
        <taxon>Cyanobacteriota</taxon>
        <taxon>Cyanophyceae</taxon>
        <taxon>Leptolyngbyales</taxon>
        <taxon>Trichocoleusaceae</taxon>
        <taxon>Trichocoleus</taxon>
    </lineage>
</organism>
<dbReference type="InterPro" id="IPR002477">
    <property type="entry name" value="Peptidoglycan-bd-like"/>
</dbReference>
<dbReference type="EMBL" id="JAMPKM010000002">
    <property type="protein sequence ID" value="MEP0816199.1"/>
    <property type="molecule type" value="Genomic_DNA"/>
</dbReference>
<gene>
    <name evidence="2" type="ORF">NC998_03705</name>
</gene>
<comment type="caution">
    <text evidence="2">The sequence shown here is derived from an EMBL/GenBank/DDBJ whole genome shotgun (WGS) entry which is preliminary data.</text>
</comment>
<evidence type="ECO:0000313" key="2">
    <source>
        <dbReference type="EMBL" id="MEP0816199.1"/>
    </source>
</evidence>
<protein>
    <submittedName>
        <fullName evidence="2">Peptidoglycan-binding protein</fullName>
    </submittedName>
</protein>
<proteinExistence type="predicted"/>
<dbReference type="RefSeq" id="WP_190433425.1">
    <property type="nucleotide sequence ID" value="NZ_JAMPKM010000002.1"/>
</dbReference>
<evidence type="ECO:0000313" key="3">
    <source>
        <dbReference type="Proteomes" id="UP001464891"/>
    </source>
</evidence>
<dbReference type="InterPro" id="IPR036366">
    <property type="entry name" value="PGBDSf"/>
</dbReference>